<evidence type="ECO:0000256" key="2">
    <source>
        <dbReference type="ARBA" id="ARBA00022517"/>
    </source>
</evidence>
<dbReference type="NCBIfam" id="NF000930">
    <property type="entry name" value="PRK00092.2-2"/>
    <property type="match status" value="1"/>
</dbReference>
<comment type="function">
    <text evidence="3">Required for maturation of 30S ribosomal subunits.</text>
</comment>
<dbReference type="RefSeq" id="WP_239675578.1">
    <property type="nucleotide sequence ID" value="NZ_CP070499.1"/>
</dbReference>
<evidence type="ECO:0000256" key="4">
    <source>
        <dbReference type="SAM" id="MobiDB-lite"/>
    </source>
</evidence>
<reference evidence="6" key="1">
    <citation type="submission" date="2021-02" db="EMBL/GenBank/DDBJ databases">
        <title>Natrosporangium hydrolyticum gen. nov., sp. nov, a haloalkaliphilic actinobacterium from a soda solonchak soil.</title>
        <authorList>
            <person name="Sorokin D.Y."/>
            <person name="Khijniak T.V."/>
            <person name="Zakharycheva A.P."/>
            <person name="Boueva O.V."/>
            <person name="Ariskina E.V."/>
            <person name="Hahnke R.L."/>
            <person name="Bunk B."/>
            <person name="Sproer C."/>
            <person name="Schumann P."/>
            <person name="Evtushenko L.I."/>
            <person name="Kublanov I.V."/>
        </authorList>
    </citation>
    <scope>NUCLEOTIDE SEQUENCE</scope>
    <source>
        <strain evidence="6">DSM 106523</strain>
    </source>
</reference>
<feature type="domain" description="Ribosome maturation factor RimP N-terminal" evidence="5">
    <location>
        <begin position="32"/>
        <end position="109"/>
    </location>
</feature>
<name>A0A895Y6X0_9ACTN</name>
<dbReference type="PANTHER" id="PTHR33867:SF1">
    <property type="entry name" value="RIBOSOME MATURATION FACTOR RIMP"/>
    <property type="match status" value="1"/>
</dbReference>
<dbReference type="KEGG" id="nhy:JQS43_18050"/>
<dbReference type="InterPro" id="IPR028998">
    <property type="entry name" value="RimP_C"/>
</dbReference>
<feature type="compositionally biased region" description="Basic and acidic residues" evidence="4">
    <location>
        <begin position="1"/>
        <end position="10"/>
    </location>
</feature>
<dbReference type="Proteomes" id="UP000662857">
    <property type="component" value="Chromosome"/>
</dbReference>
<dbReference type="GO" id="GO:0006412">
    <property type="term" value="P:translation"/>
    <property type="evidence" value="ECO:0007669"/>
    <property type="project" value="TreeGrafter"/>
</dbReference>
<feature type="compositionally biased region" description="Acidic residues" evidence="4">
    <location>
        <begin position="178"/>
        <end position="197"/>
    </location>
</feature>
<proteinExistence type="inferred from homology"/>
<dbReference type="Gene3D" id="3.30.300.70">
    <property type="entry name" value="RimP-like superfamily, N-terminal"/>
    <property type="match status" value="1"/>
</dbReference>
<evidence type="ECO:0000313" key="7">
    <source>
        <dbReference type="Proteomes" id="UP000662857"/>
    </source>
</evidence>
<dbReference type="InterPro" id="IPR003728">
    <property type="entry name" value="Ribosome_maturation_RimP"/>
</dbReference>
<sequence length="197" mass="20963">MPRGRGDEQTGRAAAPPPRTGPRALPARVTALIAPVVEAAGFDLERVGVSRIGRRHSVQVVVDRDGGVGLDAIAEVSRSVSSALDAAEEAGESVIPGEYVLEVTSPGVDRPLTEPRHWRRNVGRLVSVPGPGGARLTGRVLETNPETVVLELATGPRELRYDELGPGRVQVELRSIEEQTDELADPDGDEDGESESR</sequence>
<evidence type="ECO:0000313" key="6">
    <source>
        <dbReference type="EMBL" id="QSB13487.1"/>
    </source>
</evidence>
<dbReference type="HAMAP" id="MF_01077">
    <property type="entry name" value="RimP"/>
    <property type="match status" value="1"/>
</dbReference>
<evidence type="ECO:0000259" key="5">
    <source>
        <dbReference type="Pfam" id="PF02576"/>
    </source>
</evidence>
<comment type="similarity">
    <text evidence="3">Belongs to the RimP family.</text>
</comment>
<feature type="region of interest" description="Disordered" evidence="4">
    <location>
        <begin position="173"/>
        <end position="197"/>
    </location>
</feature>
<organism evidence="6 7">
    <name type="scientific">Natronosporangium hydrolyticum</name>
    <dbReference type="NCBI Taxonomy" id="2811111"/>
    <lineage>
        <taxon>Bacteria</taxon>
        <taxon>Bacillati</taxon>
        <taxon>Actinomycetota</taxon>
        <taxon>Actinomycetes</taxon>
        <taxon>Micromonosporales</taxon>
        <taxon>Micromonosporaceae</taxon>
        <taxon>Natronosporangium</taxon>
    </lineage>
</organism>
<dbReference type="EMBL" id="CP070499">
    <property type="protein sequence ID" value="QSB13487.1"/>
    <property type="molecule type" value="Genomic_DNA"/>
</dbReference>
<evidence type="ECO:0000256" key="3">
    <source>
        <dbReference type="HAMAP-Rule" id="MF_01077"/>
    </source>
</evidence>
<dbReference type="InterPro" id="IPR035956">
    <property type="entry name" value="RimP_N_sf"/>
</dbReference>
<protein>
    <recommendedName>
        <fullName evidence="3">Ribosome maturation factor RimP</fullName>
    </recommendedName>
</protein>
<keyword evidence="1 3" id="KW-0963">Cytoplasm</keyword>
<dbReference type="GO" id="GO:0005829">
    <property type="term" value="C:cytosol"/>
    <property type="evidence" value="ECO:0007669"/>
    <property type="project" value="TreeGrafter"/>
</dbReference>
<keyword evidence="7" id="KW-1185">Reference proteome</keyword>
<dbReference type="PANTHER" id="PTHR33867">
    <property type="entry name" value="RIBOSOME MATURATION FACTOR RIMP"/>
    <property type="match status" value="1"/>
</dbReference>
<gene>
    <name evidence="3 6" type="primary">rimP</name>
    <name evidence="6" type="ORF">JQS43_18050</name>
</gene>
<dbReference type="Pfam" id="PF02576">
    <property type="entry name" value="RimP_N"/>
    <property type="match status" value="1"/>
</dbReference>
<dbReference type="GO" id="GO:0000028">
    <property type="term" value="P:ribosomal small subunit assembly"/>
    <property type="evidence" value="ECO:0007669"/>
    <property type="project" value="TreeGrafter"/>
</dbReference>
<dbReference type="SUPFAM" id="SSF75420">
    <property type="entry name" value="YhbC-like, N-terminal domain"/>
    <property type="match status" value="1"/>
</dbReference>
<dbReference type="AlphaFoldDB" id="A0A895Y6X0"/>
<dbReference type="CDD" id="cd01734">
    <property type="entry name" value="YlxS_C"/>
    <property type="match status" value="1"/>
</dbReference>
<dbReference type="InterPro" id="IPR028989">
    <property type="entry name" value="RimP_N"/>
</dbReference>
<evidence type="ECO:0000256" key="1">
    <source>
        <dbReference type="ARBA" id="ARBA00022490"/>
    </source>
</evidence>
<comment type="subcellular location">
    <subcellularLocation>
        <location evidence="3">Cytoplasm</location>
    </subcellularLocation>
</comment>
<feature type="region of interest" description="Disordered" evidence="4">
    <location>
        <begin position="1"/>
        <end position="25"/>
    </location>
</feature>
<keyword evidence="2 3" id="KW-0690">Ribosome biogenesis</keyword>
<accession>A0A895Y6X0</accession>